<dbReference type="InterPro" id="IPR036249">
    <property type="entry name" value="Thioredoxin-like_sf"/>
</dbReference>
<keyword evidence="1 3" id="KW-0413">Isomerase</keyword>
<dbReference type="InterPro" id="IPR051924">
    <property type="entry name" value="GST_Kappa/NadH"/>
</dbReference>
<keyword evidence="4" id="KW-1185">Reference proteome</keyword>
<dbReference type="EC" id="5.99.1.4" evidence="1"/>
<organism evidence="3 4">
    <name type="scientific">Xanthobacter oligotrophicus</name>
    <dbReference type="NCBI Taxonomy" id="2607286"/>
    <lineage>
        <taxon>Bacteria</taxon>
        <taxon>Pseudomonadati</taxon>
        <taxon>Pseudomonadota</taxon>
        <taxon>Alphaproteobacteria</taxon>
        <taxon>Hyphomicrobiales</taxon>
        <taxon>Xanthobacteraceae</taxon>
        <taxon>Xanthobacter</taxon>
    </lineage>
</organism>
<evidence type="ECO:0000256" key="1">
    <source>
        <dbReference type="PIRNR" id="PIRNR006386"/>
    </source>
</evidence>
<dbReference type="PANTHER" id="PTHR42943:SF13">
    <property type="entry name" value="GLUTATHIONE S-TRANSFERASE KAPPA-RELATED"/>
    <property type="match status" value="1"/>
</dbReference>
<dbReference type="Gene3D" id="3.40.30.10">
    <property type="entry name" value="Glutaredoxin"/>
    <property type="match status" value="1"/>
</dbReference>
<dbReference type="Proteomes" id="UP001604002">
    <property type="component" value="Unassembled WGS sequence"/>
</dbReference>
<evidence type="ECO:0000313" key="4">
    <source>
        <dbReference type="Proteomes" id="UP001604002"/>
    </source>
</evidence>
<accession>A0ABW6ZV46</accession>
<evidence type="ECO:0000259" key="2">
    <source>
        <dbReference type="Pfam" id="PF01323"/>
    </source>
</evidence>
<dbReference type="InterPro" id="IPR044087">
    <property type="entry name" value="NahD-like"/>
</dbReference>
<gene>
    <name evidence="3" type="ORF">V5F32_10600</name>
</gene>
<dbReference type="PANTHER" id="PTHR42943">
    <property type="entry name" value="GLUTATHIONE S-TRANSFERASE KAPPA"/>
    <property type="match status" value="1"/>
</dbReference>
<dbReference type="GO" id="GO:0016853">
    <property type="term" value="F:isomerase activity"/>
    <property type="evidence" value="ECO:0007669"/>
    <property type="project" value="UniProtKB-KW"/>
</dbReference>
<dbReference type="PIRSF" id="PIRSF006386">
    <property type="entry name" value="HCCAis_GSTk"/>
    <property type="match status" value="1"/>
</dbReference>
<comment type="caution">
    <text evidence="3">The sequence shown here is derived from an EMBL/GenBank/DDBJ whole genome shotgun (WGS) entry which is preliminary data.</text>
</comment>
<protein>
    <recommendedName>
        <fullName evidence="1">2-hydroxychromene-2-carboxylate isomerase</fullName>
        <ecNumber evidence="1">5.99.1.4</ecNumber>
    </recommendedName>
</protein>
<dbReference type="Pfam" id="PF01323">
    <property type="entry name" value="DSBA"/>
    <property type="match status" value="1"/>
</dbReference>
<comment type="catalytic activity">
    <reaction evidence="1">
        <text>2-hydroxychromene-2-carboxylate = (3E)-4-(2-hydroxyphenyl)-2-oxobut-3-enoate</text>
        <dbReference type="Rhea" id="RHEA:27401"/>
        <dbReference type="ChEBI" id="CHEBI:59350"/>
        <dbReference type="ChEBI" id="CHEBI:59353"/>
        <dbReference type="EC" id="5.99.1.4"/>
    </reaction>
</comment>
<dbReference type="EMBL" id="JBAFVH010000005">
    <property type="protein sequence ID" value="MFG1372613.1"/>
    <property type="molecule type" value="Genomic_DNA"/>
</dbReference>
<dbReference type="InterPro" id="IPR001853">
    <property type="entry name" value="DSBA-like_thioredoxin_dom"/>
</dbReference>
<name>A0ABW6ZV46_9HYPH</name>
<dbReference type="CDD" id="cd03022">
    <property type="entry name" value="DsbA_HCCA_Iso"/>
    <property type="match status" value="1"/>
</dbReference>
<proteinExistence type="inferred from homology"/>
<dbReference type="SUPFAM" id="SSF52833">
    <property type="entry name" value="Thioredoxin-like"/>
    <property type="match status" value="1"/>
</dbReference>
<dbReference type="InterPro" id="IPR014440">
    <property type="entry name" value="HCCAis_GSTk"/>
</dbReference>
<feature type="domain" description="DSBA-like thioredoxin" evidence="2">
    <location>
        <begin position="16"/>
        <end position="209"/>
    </location>
</feature>
<reference evidence="3 4" key="1">
    <citation type="submission" date="2024-02" db="EMBL/GenBank/DDBJ databases">
        <title>Expansion and revision of Xanthobacter and proposal of Roseixanthobacter gen. nov.</title>
        <authorList>
            <person name="Soltysiak M.P.M."/>
            <person name="Jalihal A."/>
            <person name="Ory A."/>
            <person name="Chrisophersen C."/>
            <person name="Lee A.D."/>
            <person name="Boulton J."/>
            <person name="Springer M."/>
        </authorList>
    </citation>
    <scope>NUCLEOTIDE SEQUENCE [LARGE SCALE GENOMIC DNA]</scope>
    <source>
        <strain evidence="3 4">23A</strain>
    </source>
</reference>
<comment type="similarity">
    <text evidence="1">Belongs to the GST superfamily. NadH family.</text>
</comment>
<sequence>MTAPNPTAPDHTPHRQIDYFFSCVSPWSFLGHAPFMAVARRHHAAVTFHPVELGPMFAQTGGLPLAKRAPERQRYRLVELQRWRAKRGVELHLAPAFWPFDGALADQTIIAALQAGLPVDDLIARICSGVWQRQENLALPEVIAALADAVGLPGDSLVAAAQGEAAKAAYLDNRAKAMAADVFGAPSYVLDGEVFWGQDRIELLDEALASKRPPFRPTA</sequence>
<evidence type="ECO:0000313" key="3">
    <source>
        <dbReference type="EMBL" id="MFG1372613.1"/>
    </source>
</evidence>
<dbReference type="RefSeq" id="WP_393992483.1">
    <property type="nucleotide sequence ID" value="NZ_JBAFVH010000005.1"/>
</dbReference>